<accession>A0A101MQU0</accession>
<protein>
    <submittedName>
        <fullName evidence="1">Uncharacterized protein</fullName>
    </submittedName>
</protein>
<dbReference type="AlphaFoldDB" id="A0A101MQU0"/>
<evidence type="ECO:0000313" key="2">
    <source>
        <dbReference type="Proteomes" id="UP000055045"/>
    </source>
</evidence>
<organism evidence="1 2">
    <name type="scientific">Penicillium freii</name>
    <dbReference type="NCBI Taxonomy" id="48697"/>
    <lineage>
        <taxon>Eukaryota</taxon>
        <taxon>Fungi</taxon>
        <taxon>Dikarya</taxon>
        <taxon>Ascomycota</taxon>
        <taxon>Pezizomycotina</taxon>
        <taxon>Eurotiomycetes</taxon>
        <taxon>Eurotiomycetidae</taxon>
        <taxon>Eurotiales</taxon>
        <taxon>Aspergillaceae</taxon>
        <taxon>Penicillium</taxon>
    </lineage>
</organism>
<dbReference type="Proteomes" id="UP000055045">
    <property type="component" value="Unassembled WGS sequence"/>
</dbReference>
<name>A0A101MQU0_PENFR</name>
<evidence type="ECO:0000313" key="1">
    <source>
        <dbReference type="EMBL" id="KUM65005.1"/>
    </source>
</evidence>
<proteinExistence type="predicted"/>
<comment type="caution">
    <text evidence="1">The sequence shown here is derived from an EMBL/GenBank/DDBJ whole genome shotgun (WGS) entry which is preliminary data.</text>
</comment>
<sequence>MYKLDCRLNRHPSSWQILQVIGVLPQGHPIHGSPGYTILRIPFGFSRAPRSLIVDGDVLQLTATTLYSCWEPTFLLV</sequence>
<gene>
    <name evidence="1" type="ORF">ACN42_g2065</name>
</gene>
<reference evidence="1 2" key="1">
    <citation type="submission" date="2015-10" db="EMBL/GenBank/DDBJ databases">
        <title>Genome sequencing of Penicillium freii.</title>
        <authorList>
            <person name="Nguyen H.D."/>
            <person name="Visagie C.M."/>
            <person name="Seifert K.A."/>
        </authorList>
    </citation>
    <scope>NUCLEOTIDE SEQUENCE [LARGE SCALE GENOMIC DNA]</scope>
    <source>
        <strain evidence="1 2">DAOM 242723</strain>
    </source>
</reference>
<dbReference type="EMBL" id="LLXE01000035">
    <property type="protein sequence ID" value="KUM65005.1"/>
    <property type="molecule type" value="Genomic_DNA"/>
</dbReference>
<keyword evidence="2" id="KW-1185">Reference proteome</keyword>